<feature type="region of interest" description="Disordered" evidence="2">
    <location>
        <begin position="1"/>
        <end position="31"/>
    </location>
</feature>
<reference evidence="4 5" key="1">
    <citation type="submission" date="2023-02" db="EMBL/GenBank/DDBJ databases">
        <title>LHISI_Scaffold_Assembly.</title>
        <authorList>
            <person name="Stuart O.P."/>
            <person name="Cleave R."/>
            <person name="Magrath M.J.L."/>
            <person name="Mikheyev A.S."/>
        </authorList>
    </citation>
    <scope>NUCLEOTIDE SEQUENCE [LARGE SCALE GENOMIC DNA]</scope>
    <source>
        <strain evidence="4">Daus_M_001</strain>
        <tissue evidence="4">Leg muscle</tissue>
    </source>
</reference>
<dbReference type="InterPro" id="IPR013087">
    <property type="entry name" value="Znf_C2H2_type"/>
</dbReference>
<name>A0ABQ9GHV0_9NEOP</name>
<feature type="domain" description="C2H2-type" evidence="3">
    <location>
        <begin position="46"/>
        <end position="65"/>
    </location>
</feature>
<keyword evidence="1" id="KW-0479">Metal-binding</keyword>
<keyword evidence="1" id="KW-0862">Zinc</keyword>
<keyword evidence="5" id="KW-1185">Reference proteome</keyword>
<evidence type="ECO:0000256" key="2">
    <source>
        <dbReference type="SAM" id="MobiDB-lite"/>
    </source>
</evidence>
<evidence type="ECO:0000259" key="3">
    <source>
        <dbReference type="PROSITE" id="PS50157"/>
    </source>
</evidence>
<comment type="caution">
    <text evidence="4">The sequence shown here is derived from an EMBL/GenBank/DDBJ whole genome shotgun (WGS) entry which is preliminary data.</text>
</comment>
<dbReference type="PROSITE" id="PS50157">
    <property type="entry name" value="ZINC_FINGER_C2H2_2"/>
    <property type="match status" value="1"/>
</dbReference>
<dbReference type="Proteomes" id="UP001159363">
    <property type="component" value="Chromosome 11"/>
</dbReference>
<proteinExistence type="predicted"/>
<feature type="compositionally biased region" description="Basic and acidic residues" evidence="2">
    <location>
        <begin position="116"/>
        <end position="130"/>
    </location>
</feature>
<feature type="compositionally biased region" description="Low complexity" evidence="2">
    <location>
        <begin position="247"/>
        <end position="257"/>
    </location>
</feature>
<organism evidence="4 5">
    <name type="scientific">Dryococelus australis</name>
    <dbReference type="NCBI Taxonomy" id="614101"/>
    <lineage>
        <taxon>Eukaryota</taxon>
        <taxon>Metazoa</taxon>
        <taxon>Ecdysozoa</taxon>
        <taxon>Arthropoda</taxon>
        <taxon>Hexapoda</taxon>
        <taxon>Insecta</taxon>
        <taxon>Pterygota</taxon>
        <taxon>Neoptera</taxon>
        <taxon>Polyneoptera</taxon>
        <taxon>Phasmatodea</taxon>
        <taxon>Verophasmatodea</taxon>
        <taxon>Anareolatae</taxon>
        <taxon>Phasmatidae</taxon>
        <taxon>Eurycanthinae</taxon>
        <taxon>Dryococelus</taxon>
    </lineage>
</organism>
<keyword evidence="1" id="KW-0863">Zinc-finger</keyword>
<evidence type="ECO:0000313" key="5">
    <source>
        <dbReference type="Proteomes" id="UP001159363"/>
    </source>
</evidence>
<protein>
    <recommendedName>
        <fullName evidence="3">C2H2-type domain-containing protein</fullName>
    </recommendedName>
</protein>
<gene>
    <name evidence="4" type="ORF">PR048_027919</name>
</gene>
<feature type="region of interest" description="Disordered" evidence="2">
    <location>
        <begin position="204"/>
        <end position="292"/>
    </location>
</feature>
<feature type="compositionally biased region" description="Polar residues" evidence="2">
    <location>
        <begin position="1"/>
        <end position="12"/>
    </location>
</feature>
<accession>A0ABQ9GHV0</accession>
<evidence type="ECO:0000256" key="1">
    <source>
        <dbReference type="PROSITE-ProRule" id="PRU00042"/>
    </source>
</evidence>
<feature type="compositionally biased region" description="Low complexity" evidence="2">
    <location>
        <begin position="20"/>
        <end position="31"/>
    </location>
</feature>
<sequence>MTSTVPTTSMSRVPTAAPLASPTGPSASVPASSVWPTASAEPFIHYKCRFCEKTFMRSSNARRHELFNCTKNLCCMSYLCDRCGHSGSWGHIKVVYIQYGGWVMPTKMVASSNGNRESRGNKGNLEEGKNGKMAAGSVHQRSLVVRENHLEKLSAGIESTTLRMRGKHVPHDHTHARARARTLLPTTCVNRRVCKHYSTTRQIQGKTAETRQLPIENSYHLHRSQTGERNKCRAIARRPATSRNCATRRTGAGAQARDTTRQSPQGSYDSWELLPYPLPTPPRNGSDPPAEPPAIFYSRGFGHLYPPCGFSLASNSDYIINSAATENETALACFYNPPLVTPGCLAN</sequence>
<evidence type="ECO:0000313" key="4">
    <source>
        <dbReference type="EMBL" id="KAJ8871593.1"/>
    </source>
</evidence>
<feature type="region of interest" description="Disordered" evidence="2">
    <location>
        <begin position="110"/>
        <end position="137"/>
    </location>
</feature>
<dbReference type="EMBL" id="JARBHB010000012">
    <property type="protein sequence ID" value="KAJ8871593.1"/>
    <property type="molecule type" value="Genomic_DNA"/>
</dbReference>